<keyword evidence="2" id="KW-1185">Reference proteome</keyword>
<organism evidence="1 2">
    <name type="scientific">Citrifermentans bremense</name>
    <dbReference type="NCBI Taxonomy" id="60035"/>
    <lineage>
        <taxon>Bacteria</taxon>
        <taxon>Pseudomonadati</taxon>
        <taxon>Thermodesulfobacteriota</taxon>
        <taxon>Desulfuromonadia</taxon>
        <taxon>Geobacterales</taxon>
        <taxon>Geobacteraceae</taxon>
        <taxon>Citrifermentans</taxon>
    </lineage>
</organism>
<evidence type="ECO:0000313" key="2">
    <source>
        <dbReference type="Proteomes" id="UP000515472"/>
    </source>
</evidence>
<reference evidence="1 2" key="1">
    <citation type="submission" date="2020-06" db="EMBL/GenBank/DDBJ databases">
        <title>Interaction of electrochemicaly active bacteria, Geobacter bremensis R4 on different carbon anode.</title>
        <authorList>
            <person name="Meng L."/>
            <person name="Yoshida N."/>
        </authorList>
    </citation>
    <scope>NUCLEOTIDE SEQUENCE [LARGE SCALE GENOMIC DNA]</scope>
    <source>
        <strain evidence="1 2">R4</strain>
    </source>
</reference>
<dbReference type="KEGG" id="gbn:GEOBRER4_09720"/>
<dbReference type="EMBL" id="AP023213">
    <property type="protein sequence ID" value="BCG46222.1"/>
    <property type="molecule type" value="Genomic_DNA"/>
</dbReference>
<gene>
    <name evidence="1" type="ORF">GEOBRER4_n1008</name>
</gene>
<dbReference type="Proteomes" id="UP000515472">
    <property type="component" value="Chromosome"/>
</dbReference>
<proteinExistence type="predicted"/>
<dbReference type="AlphaFoldDB" id="A0A6S6LW98"/>
<protein>
    <submittedName>
        <fullName evidence="1">Uncharacterized protein</fullName>
    </submittedName>
</protein>
<sequence length="78" mass="8285">MPAEISAITVSKGTPELPGPTVVQLKLTGYMGNCETGIMISPLLQTDREIDEAVETIIREARKAGGVAKAMLTKSKVK</sequence>
<name>A0A6S6LW98_9BACT</name>
<dbReference type="RefSeq" id="WP_185244476.1">
    <property type="nucleotide sequence ID" value="NZ_AP023213.1"/>
</dbReference>
<accession>A0A6S6LW98</accession>
<evidence type="ECO:0000313" key="1">
    <source>
        <dbReference type="EMBL" id="BCG46222.1"/>
    </source>
</evidence>